<reference evidence="11 12" key="1">
    <citation type="journal article" date="2024" name="Nat. Commun.">
        <title>Phylogenomics reveals the evolutionary origins of lichenization in chlorophyte algae.</title>
        <authorList>
            <person name="Puginier C."/>
            <person name="Libourel C."/>
            <person name="Otte J."/>
            <person name="Skaloud P."/>
            <person name="Haon M."/>
            <person name="Grisel S."/>
            <person name="Petersen M."/>
            <person name="Berrin J.G."/>
            <person name="Delaux P.M."/>
            <person name="Dal Grande F."/>
            <person name="Keller J."/>
        </authorList>
    </citation>
    <scope>NUCLEOTIDE SEQUENCE [LARGE SCALE GENOMIC DNA]</scope>
    <source>
        <strain evidence="11 12">SAG 216-7</strain>
    </source>
</reference>
<dbReference type="InterPro" id="IPR007992">
    <property type="entry name" value="CybS"/>
</dbReference>
<dbReference type="PANTHER" id="PTHR13337:SF2">
    <property type="entry name" value="SUCCINATE DEHYDROGENASE [UBIQUINONE] CYTOCHROME B SMALL SUBUNIT, MITOCHONDRIAL"/>
    <property type="match status" value="1"/>
</dbReference>
<evidence type="ECO:0000313" key="11">
    <source>
        <dbReference type="EMBL" id="KAK9916693.1"/>
    </source>
</evidence>
<gene>
    <name evidence="11" type="ORF">WJX75_005878</name>
</gene>
<evidence type="ECO:0000256" key="1">
    <source>
        <dbReference type="ARBA" id="ARBA00004448"/>
    </source>
</evidence>
<comment type="subcellular location">
    <subcellularLocation>
        <location evidence="1 10">Mitochondrion inner membrane</location>
        <topology evidence="1 10">Multi-pass membrane protein</topology>
    </subcellularLocation>
</comment>
<evidence type="ECO:0000256" key="5">
    <source>
        <dbReference type="ARBA" id="ARBA00022792"/>
    </source>
</evidence>
<accession>A0ABR2YXR9</accession>
<protein>
    <recommendedName>
        <fullName evidence="10">Succinate dehydrogenase [ubiquinone] cytochrome b small subunit</fullName>
    </recommendedName>
</protein>
<proteinExistence type="inferred from homology"/>
<keyword evidence="4" id="KW-0812">Transmembrane</keyword>
<keyword evidence="9 10" id="KW-0472">Membrane</keyword>
<name>A0ABR2YXR9_9CHLO</name>
<keyword evidence="3" id="KW-0813">Transport</keyword>
<dbReference type="Proteomes" id="UP001491310">
    <property type="component" value="Unassembled WGS sequence"/>
</dbReference>
<evidence type="ECO:0000256" key="7">
    <source>
        <dbReference type="ARBA" id="ARBA00022989"/>
    </source>
</evidence>
<evidence type="ECO:0000256" key="6">
    <source>
        <dbReference type="ARBA" id="ARBA00022946"/>
    </source>
</evidence>
<comment type="similarity">
    <text evidence="2 10">Belongs to the CybS family.</text>
</comment>
<dbReference type="InterPro" id="IPR034804">
    <property type="entry name" value="SQR/QFR_C/D"/>
</dbReference>
<evidence type="ECO:0000256" key="3">
    <source>
        <dbReference type="ARBA" id="ARBA00022448"/>
    </source>
</evidence>
<evidence type="ECO:0000256" key="10">
    <source>
        <dbReference type="RuleBase" id="RU364031"/>
    </source>
</evidence>
<dbReference type="Gene3D" id="1.20.1300.10">
    <property type="entry name" value="Fumarate reductase/succinate dehydrogenase, transmembrane subunit"/>
    <property type="match status" value="1"/>
</dbReference>
<evidence type="ECO:0000256" key="2">
    <source>
        <dbReference type="ARBA" id="ARBA00007294"/>
    </source>
</evidence>
<sequence>MDKILRADAAGPAFQRLAEANHIFLAGVVPVAALSPTGSYLGKASDIALGIAIPVHSHIAINSVLSDYVPKSVRGVARVGALASSSIMFLGLLKLNLMGPGLTASVKELWKKN</sequence>
<keyword evidence="8 10" id="KW-0496">Mitochondrion</keyword>
<evidence type="ECO:0000313" key="12">
    <source>
        <dbReference type="Proteomes" id="UP001491310"/>
    </source>
</evidence>
<evidence type="ECO:0000256" key="8">
    <source>
        <dbReference type="ARBA" id="ARBA00023128"/>
    </source>
</evidence>
<dbReference type="PANTHER" id="PTHR13337">
    <property type="entry name" value="SUCCINATE DEHYDROGENASE"/>
    <property type="match status" value="1"/>
</dbReference>
<keyword evidence="6 10" id="KW-0809">Transit peptide</keyword>
<comment type="caution">
    <text evidence="11">The sequence shown here is derived from an EMBL/GenBank/DDBJ whole genome shotgun (WGS) entry which is preliminary data.</text>
</comment>
<keyword evidence="12" id="KW-1185">Reference proteome</keyword>
<keyword evidence="7" id="KW-1133">Transmembrane helix</keyword>
<evidence type="ECO:0000256" key="4">
    <source>
        <dbReference type="ARBA" id="ARBA00022692"/>
    </source>
</evidence>
<dbReference type="EMBL" id="JALJOT010000003">
    <property type="protein sequence ID" value="KAK9916693.1"/>
    <property type="molecule type" value="Genomic_DNA"/>
</dbReference>
<evidence type="ECO:0000256" key="9">
    <source>
        <dbReference type="ARBA" id="ARBA00023136"/>
    </source>
</evidence>
<dbReference type="Pfam" id="PF05328">
    <property type="entry name" value="CybS"/>
    <property type="match status" value="1"/>
</dbReference>
<organism evidence="11 12">
    <name type="scientific">Coccomyxa subellipsoidea</name>
    <dbReference type="NCBI Taxonomy" id="248742"/>
    <lineage>
        <taxon>Eukaryota</taxon>
        <taxon>Viridiplantae</taxon>
        <taxon>Chlorophyta</taxon>
        <taxon>core chlorophytes</taxon>
        <taxon>Trebouxiophyceae</taxon>
        <taxon>Trebouxiophyceae incertae sedis</taxon>
        <taxon>Coccomyxaceae</taxon>
        <taxon>Coccomyxa</taxon>
    </lineage>
</organism>
<keyword evidence="5 10" id="KW-0999">Mitochondrion inner membrane</keyword>